<evidence type="ECO:0000256" key="14">
    <source>
        <dbReference type="ARBA" id="ARBA00066161"/>
    </source>
</evidence>
<dbReference type="PIRSF" id="PIRSF002583">
    <property type="entry name" value="Hsp90"/>
    <property type="match status" value="1"/>
</dbReference>
<dbReference type="GO" id="GO:0140662">
    <property type="term" value="F:ATP-dependent protein folding chaperone"/>
    <property type="evidence" value="ECO:0007669"/>
    <property type="project" value="InterPro"/>
</dbReference>
<evidence type="ECO:0000256" key="9">
    <source>
        <dbReference type="ARBA" id="ARBA00022990"/>
    </source>
</evidence>
<keyword evidence="10" id="KW-0496">Mitochondrion</keyword>
<dbReference type="EMBL" id="DS985245">
    <property type="protein sequence ID" value="EDV24826.1"/>
    <property type="molecule type" value="Genomic_DNA"/>
</dbReference>
<dbReference type="GO" id="GO:0005759">
    <property type="term" value="C:mitochondrial matrix"/>
    <property type="evidence" value="ECO:0007669"/>
    <property type="project" value="UniProtKB-SubCell"/>
</dbReference>
<dbReference type="OrthoDB" id="28737at2759"/>
<dbReference type="Gene3D" id="3.40.50.11260">
    <property type="match status" value="1"/>
</dbReference>
<feature type="binding site" evidence="18">
    <location>
        <position position="179"/>
    </location>
    <ligand>
        <name>ATP</name>
        <dbReference type="ChEBI" id="CHEBI:30616"/>
    </ligand>
</feature>
<dbReference type="FunFam" id="3.40.50.11260:FF:000004">
    <property type="entry name" value="Heat shock protein 75 mitochondrial"/>
    <property type="match status" value="1"/>
</dbReference>
<feature type="compositionally biased region" description="Basic and acidic residues" evidence="19">
    <location>
        <begin position="485"/>
        <end position="503"/>
    </location>
</feature>
<evidence type="ECO:0000256" key="7">
    <source>
        <dbReference type="ARBA" id="ARBA00022840"/>
    </source>
</evidence>
<keyword evidence="5 18" id="KW-0547">Nucleotide-binding</keyword>
<dbReference type="FunCoup" id="B3RX84">
    <property type="interactions" value="1913"/>
</dbReference>
<evidence type="ECO:0000256" key="10">
    <source>
        <dbReference type="ARBA" id="ARBA00023128"/>
    </source>
</evidence>
<evidence type="ECO:0000313" key="21">
    <source>
        <dbReference type="Proteomes" id="UP000009022"/>
    </source>
</evidence>
<evidence type="ECO:0000256" key="15">
    <source>
        <dbReference type="ARBA" id="ARBA00073018"/>
    </source>
</evidence>
<dbReference type="GO" id="GO:0016887">
    <property type="term" value="F:ATP hydrolysis activity"/>
    <property type="evidence" value="ECO:0000318"/>
    <property type="project" value="GO_Central"/>
</dbReference>
<dbReference type="STRING" id="10228.B3RX84"/>
<feature type="binding site" evidence="18">
    <location>
        <begin position="104"/>
        <end position="105"/>
    </location>
    <ligand>
        <name>ATP</name>
        <dbReference type="ChEBI" id="CHEBI:30616"/>
    </ligand>
</feature>
<keyword evidence="12" id="KW-0143">Chaperone</keyword>
<keyword evidence="8" id="KW-0809">Transit peptide</keyword>
<evidence type="ECO:0000256" key="3">
    <source>
        <dbReference type="ARBA" id="ARBA00008239"/>
    </source>
</evidence>
<accession>B3RX84</accession>
<dbReference type="InterPro" id="IPR037196">
    <property type="entry name" value="HSP90_C"/>
</dbReference>
<dbReference type="SUPFAM" id="SSF55874">
    <property type="entry name" value="ATPase domain of HSP90 chaperone/DNA topoisomerase II/histidine kinase"/>
    <property type="match status" value="1"/>
</dbReference>
<protein>
    <recommendedName>
        <fullName evidence="15">Heat shock protein 75 kDa, mitochondrial</fullName>
    </recommendedName>
    <alternativeName>
        <fullName evidence="17">TNFR-associated protein 1</fullName>
    </alternativeName>
    <alternativeName>
        <fullName evidence="16">Tumor necrosis factor type 1 receptor-associated protein</fullName>
    </alternativeName>
</protein>
<feature type="binding site" evidence="18">
    <location>
        <begin position="128"/>
        <end position="133"/>
    </location>
    <ligand>
        <name>ATP</name>
        <dbReference type="ChEBI" id="CHEBI:30616"/>
    </ligand>
</feature>
<dbReference type="RefSeq" id="XP_002112716.1">
    <property type="nucleotide sequence ID" value="XM_002112680.1"/>
</dbReference>
<dbReference type="AlphaFoldDB" id="B3RX84"/>
<organism evidence="20 21">
    <name type="scientific">Trichoplax adhaerens</name>
    <name type="common">Trichoplax reptans</name>
    <dbReference type="NCBI Taxonomy" id="10228"/>
    <lineage>
        <taxon>Eukaryota</taxon>
        <taxon>Metazoa</taxon>
        <taxon>Placozoa</taxon>
        <taxon>Uniplacotomia</taxon>
        <taxon>Trichoplacea</taxon>
        <taxon>Trichoplacidae</taxon>
        <taxon>Trichoplax</taxon>
    </lineage>
</organism>
<dbReference type="Pfam" id="PF13589">
    <property type="entry name" value="HATPase_c_3"/>
    <property type="match status" value="1"/>
</dbReference>
<dbReference type="CDD" id="cd16927">
    <property type="entry name" value="HATPase_Hsp90-like"/>
    <property type="match status" value="1"/>
</dbReference>
<dbReference type="eggNOG" id="KOG0019">
    <property type="taxonomic scope" value="Eukaryota"/>
</dbReference>
<comment type="subcellular location">
    <subcellularLocation>
        <location evidence="1">Mitochondrion inner membrane</location>
    </subcellularLocation>
    <subcellularLocation>
        <location evidence="2">Mitochondrion matrix</location>
    </subcellularLocation>
</comment>
<evidence type="ECO:0000256" key="18">
    <source>
        <dbReference type="PIRSR" id="PIRSR002583-1"/>
    </source>
</evidence>
<dbReference type="GO" id="GO:0019901">
    <property type="term" value="F:protein kinase binding"/>
    <property type="evidence" value="ECO:0000318"/>
    <property type="project" value="GO_Central"/>
</dbReference>
<keyword evidence="4" id="KW-0597">Phosphoprotein</keyword>
<dbReference type="GO" id="GO:0005524">
    <property type="term" value="F:ATP binding"/>
    <property type="evidence" value="ECO:0000318"/>
    <property type="project" value="GO_Central"/>
</dbReference>
<evidence type="ECO:0000256" key="19">
    <source>
        <dbReference type="SAM" id="MobiDB-lite"/>
    </source>
</evidence>
<dbReference type="PANTHER" id="PTHR11528">
    <property type="entry name" value="HEAT SHOCK PROTEIN 90 FAMILY MEMBER"/>
    <property type="match status" value="1"/>
</dbReference>
<evidence type="ECO:0000256" key="8">
    <source>
        <dbReference type="ARBA" id="ARBA00022946"/>
    </source>
</evidence>
<evidence type="ECO:0000313" key="20">
    <source>
        <dbReference type="EMBL" id="EDV24826.1"/>
    </source>
</evidence>
<evidence type="ECO:0000256" key="6">
    <source>
        <dbReference type="ARBA" id="ARBA00022792"/>
    </source>
</evidence>
<evidence type="ECO:0000256" key="1">
    <source>
        <dbReference type="ARBA" id="ARBA00004273"/>
    </source>
</evidence>
<dbReference type="GO" id="GO:0005743">
    <property type="term" value="C:mitochondrial inner membrane"/>
    <property type="evidence" value="ECO:0000318"/>
    <property type="project" value="GO_Central"/>
</dbReference>
<dbReference type="Gene3D" id="3.30.565.10">
    <property type="entry name" value="Histidine kinase-like ATPase, C-terminal domain"/>
    <property type="match status" value="1"/>
</dbReference>
<dbReference type="FunFam" id="1.20.120.790:FF:000004">
    <property type="entry name" value="Heat shock protein 75 kDa"/>
    <property type="match status" value="1"/>
</dbReference>
<evidence type="ECO:0000256" key="16">
    <source>
        <dbReference type="ARBA" id="ARBA00076190"/>
    </source>
</evidence>
<dbReference type="NCBIfam" id="NF003555">
    <property type="entry name" value="PRK05218.1"/>
    <property type="match status" value="1"/>
</dbReference>
<reference evidence="20 21" key="1">
    <citation type="journal article" date="2008" name="Nature">
        <title>The Trichoplax genome and the nature of placozoans.</title>
        <authorList>
            <person name="Srivastava M."/>
            <person name="Begovic E."/>
            <person name="Chapman J."/>
            <person name="Putnam N.H."/>
            <person name="Hellsten U."/>
            <person name="Kawashima T."/>
            <person name="Kuo A."/>
            <person name="Mitros T."/>
            <person name="Salamov A."/>
            <person name="Carpenter M.L."/>
            <person name="Signorovitch A.Y."/>
            <person name="Moreno M.A."/>
            <person name="Kamm K."/>
            <person name="Grimwood J."/>
            <person name="Schmutz J."/>
            <person name="Shapiro H."/>
            <person name="Grigoriev I.V."/>
            <person name="Buss L.W."/>
            <person name="Schierwater B."/>
            <person name="Dellaporta S.L."/>
            <person name="Rokhsar D.S."/>
        </authorList>
    </citation>
    <scope>NUCLEOTIDE SEQUENCE [LARGE SCALE GENOMIC DNA]</scope>
    <source>
        <strain evidence="20 21">Grell-BS-1999</strain>
    </source>
</reference>
<feature type="binding site" evidence="18">
    <location>
        <position position="42"/>
    </location>
    <ligand>
        <name>ATP</name>
        <dbReference type="ChEBI" id="CHEBI:30616"/>
    </ligand>
</feature>
<feature type="binding site" evidence="18">
    <location>
        <position position="38"/>
    </location>
    <ligand>
        <name>ATP</name>
        <dbReference type="ChEBI" id="CHEBI:30616"/>
    </ligand>
</feature>
<keyword evidence="9" id="KW-0007">Acetylation</keyword>
<dbReference type="GO" id="GO:0051082">
    <property type="term" value="F:unfolded protein binding"/>
    <property type="evidence" value="ECO:0000318"/>
    <property type="project" value="GO_Central"/>
</dbReference>
<dbReference type="SUPFAM" id="SSF54211">
    <property type="entry name" value="Ribosomal protein S5 domain 2-like"/>
    <property type="match status" value="1"/>
</dbReference>
<dbReference type="GO" id="GO:0006457">
    <property type="term" value="P:protein folding"/>
    <property type="evidence" value="ECO:0000318"/>
    <property type="project" value="GO_Central"/>
</dbReference>
<feature type="binding site" evidence="18">
    <location>
        <position position="84"/>
    </location>
    <ligand>
        <name>ATP</name>
        <dbReference type="ChEBI" id="CHEBI:30616"/>
    </ligand>
</feature>
<dbReference type="HAMAP" id="MF_00505">
    <property type="entry name" value="HSP90"/>
    <property type="match status" value="1"/>
</dbReference>
<evidence type="ECO:0000256" key="11">
    <source>
        <dbReference type="ARBA" id="ARBA00023136"/>
    </source>
</evidence>
<evidence type="ECO:0000256" key="17">
    <source>
        <dbReference type="ARBA" id="ARBA00080766"/>
    </source>
</evidence>
<dbReference type="SUPFAM" id="SSF110942">
    <property type="entry name" value="HSP90 C-terminal domain"/>
    <property type="match status" value="1"/>
</dbReference>
<evidence type="ECO:0000256" key="2">
    <source>
        <dbReference type="ARBA" id="ARBA00004305"/>
    </source>
</evidence>
<dbReference type="InterPro" id="IPR001404">
    <property type="entry name" value="Hsp90_fam"/>
</dbReference>
<feature type="region of interest" description="Disordered" evidence="19">
    <location>
        <begin position="485"/>
        <end position="506"/>
    </location>
</feature>
<keyword evidence="11" id="KW-0472">Membrane</keyword>
<dbReference type="CTD" id="6753475"/>
<dbReference type="InterPro" id="IPR020575">
    <property type="entry name" value="Hsp90_N"/>
</dbReference>
<dbReference type="FunFam" id="3.30.565.10:FF:000021">
    <property type="entry name" value="Heat shock protein 75 kDa, mitochondrial"/>
    <property type="match status" value="1"/>
</dbReference>
<dbReference type="InParanoid" id="B3RX84"/>
<dbReference type="InterPro" id="IPR036890">
    <property type="entry name" value="HATPase_C_sf"/>
</dbReference>
<dbReference type="OMA" id="DHTQQNE"/>
<dbReference type="GeneID" id="6753475"/>
<evidence type="ECO:0000256" key="13">
    <source>
        <dbReference type="ARBA" id="ARBA00057498"/>
    </source>
</evidence>
<evidence type="ECO:0000256" key="12">
    <source>
        <dbReference type="ARBA" id="ARBA00023186"/>
    </source>
</evidence>
<feature type="binding site" evidence="18">
    <location>
        <position position="89"/>
    </location>
    <ligand>
        <name>ATP</name>
        <dbReference type="ChEBI" id="CHEBI:30616"/>
    </ligand>
</feature>
<comment type="function">
    <text evidence="13">Chaperone that expresses an ATPase activity. Involved in maintaining mitochondrial function and polarization, downstream of PINK1 and mitochondrial complex I. Is a negative regulator of mitochondrial respiration able to modulate the balance between oxidative phosphorylation and aerobic glycolysis. The impact of TRAP1 on mitochondrial respiration is probably mediated by modulation of mitochondrial SRC and inhibition of SDHA.</text>
</comment>
<dbReference type="Gene3D" id="3.30.230.80">
    <property type="match status" value="1"/>
</dbReference>
<feature type="binding site" evidence="18">
    <location>
        <position position="331"/>
    </location>
    <ligand>
        <name>ATP</name>
        <dbReference type="ChEBI" id="CHEBI:30616"/>
    </ligand>
</feature>
<dbReference type="Pfam" id="PF00183">
    <property type="entry name" value="HSP90"/>
    <property type="match status" value="1"/>
</dbReference>
<feature type="binding site" evidence="18">
    <location>
        <position position="97"/>
    </location>
    <ligand>
        <name>ATP</name>
        <dbReference type="ChEBI" id="CHEBI:30616"/>
    </ligand>
</feature>
<name>B3RX84_TRIAD</name>
<evidence type="ECO:0000256" key="5">
    <source>
        <dbReference type="ARBA" id="ARBA00022741"/>
    </source>
</evidence>
<dbReference type="InterPro" id="IPR020568">
    <property type="entry name" value="Ribosomal_Su5_D2-typ_SF"/>
</dbReference>
<dbReference type="Gene3D" id="1.20.120.790">
    <property type="entry name" value="Heat shock protein 90, C-terminal domain"/>
    <property type="match status" value="1"/>
</dbReference>
<keyword evidence="7 18" id="KW-0067">ATP-binding</keyword>
<gene>
    <name evidence="20" type="ORF">TRIADDRAFT_25786</name>
</gene>
<dbReference type="Proteomes" id="UP000009022">
    <property type="component" value="Unassembled WGS sequence"/>
</dbReference>
<keyword evidence="21" id="KW-1185">Reference proteome</keyword>
<dbReference type="FunFam" id="3.30.230.80:FF:000004">
    <property type="entry name" value="Heat shock protein 75 kDa"/>
    <property type="match status" value="1"/>
</dbReference>
<dbReference type="PhylomeDB" id="B3RX84"/>
<evidence type="ECO:0000256" key="4">
    <source>
        <dbReference type="ARBA" id="ARBA00022553"/>
    </source>
</evidence>
<keyword evidence="6" id="KW-0999">Mitochondrion inner membrane</keyword>
<sequence length="661" mass="75134">MTLRIGKGDTHEFQAETRQLLDIVARSLYSEREVFIREVISNASDALEKLRHLQVTGEKIIDEELPLEIRISTDSVKKTFTIQDTGVGMTKEEMIQNLGTIARSGSKAFMQQHGSDNSNNIATSIIGQFGVGFYSTFMVADSVEVYSRSVLQDSPSYHWTSDGTGKYKIAEAEGVQRGTKIIIRLKDDATDFSSNNIVQDLIKKYSNFVGSPIYLDGECANTVEALWTKRANDISDQEHQDFYRFIAGGFDTPLYKLHYTTDAPLSIRSLFYVPDDIPGMYLQGISRIDSGVSLFSRRVLIQAKCKEILPEWLRFLRGVVDSEDIPLNLSRELLQDNALIRKLSNVLTSRILRFFAEEAKRDRVKFENFFQKYGLFFREGLVSADDSSTKEDIAKLFSFESSLQEPGKLTNLTAYIDRMPPGRKHIYYLCVPNRAAAESSPYYEALKKKNVEILFAYHTHDDIVLESLHQFKGKNIISAENFRGDEQTDAVDKEKSEEDKDTGNNDSYYQDVFMQSSSFIFSCTIIVTEETESDRLPNEDVAKLIDWIKTALGQEKVFEVKSTDNLTTHPAMVSVPDMAIVRRLLKTTEINIPRSQFLKSTLEINPKHEIMHKLAKLHPENPKLATLIIEQIFDNAMITAGLGEDPRPMVKRLNEIFSKIL</sequence>
<comment type="similarity">
    <text evidence="3">Belongs to the heat shock protein 90 family.</text>
</comment>
<proteinExistence type="inferred from homology"/>
<comment type="subunit">
    <text evidence="14">Binds to the intracellular domain of tumor necrosis factor type 1 receptor. Binds to RB1. Interacts with SRC. Interacts with SDHA.</text>
</comment>
<dbReference type="HOGENOM" id="CLU_006684_3_1_1"/>
<dbReference type="PRINTS" id="PR00775">
    <property type="entry name" value="HEATSHOCK90"/>
</dbReference>
<dbReference type="KEGG" id="tad:TRIADDRAFT_25786"/>